<dbReference type="AlphaFoldDB" id="A0A8J5F7E2"/>
<sequence>MAKKMGRRARKFAKKNLQSVMKRKRKLNALFQKKFAPRQEKSDSPEESKNLKNDMQTPVDPEQEILDGIVSTNPFGDLFIKEDDDSGADVSDSDGYLSEDPECPYISEDEEESCPEEMCKDVVLLEQNTEINQRLKNQKRKLSKLCKKDPQFSKFLESRRSEFLKSKSEEIYSDDEGDTSSMDDEYIVGNEISQVSKVITSSTVDVWCWLVMEQPNWPGLANLLNAFRAACHYGLDTGEVSPVKIANREVFCKILTFVLSEAKGIFCGLLRISGFSNKETILKMKNKPEWKTTRSLIKSFLRSSLFLLNQETDNQILVFVLSQIRLSILLFSAFPSLTKKLIKISIHLWVTGDKDLSASSFLILRDIASEFSLDNIDTCLTKGFGAFIANSKFMKPQNIEHIEFLENSVVELYSLDIQKSYQKVLMSVQQLASILRLALKTKEKDELKKIHSWQYINCISLWVKFVSCNYKNHDLQQLLFLIIGVIKGIAHLFPGPRYLPLRFKCVKMLNQLSFSSGVFIPVESLLFDCLEIRGTNNAEGTKLKHLDLALLLKVPNQLLKSQDFQQASVLSAIKLLAEHLSQWCYHVSFPDLATIPLILLKRFHENTSIESVRRPVKRFIDQVQQNSDFIQRKRDQVSFSPKDKESVDSFLQLEKCDRSAAFTKFYDNMLQNALA</sequence>
<dbReference type="GO" id="GO:0042273">
    <property type="term" value="P:ribosomal large subunit biogenesis"/>
    <property type="evidence" value="ECO:0007669"/>
    <property type="project" value="TreeGrafter"/>
</dbReference>
<protein>
    <recommendedName>
        <fullName evidence="7">Nucleolar complex protein 2 homolog</fullName>
    </recommendedName>
</protein>
<dbReference type="PANTHER" id="PTHR12687">
    <property type="entry name" value="NUCLEOLAR COMPLEX 2 AND RAD4-RELATED"/>
    <property type="match status" value="1"/>
</dbReference>
<dbReference type="Proteomes" id="UP000734854">
    <property type="component" value="Unassembled WGS sequence"/>
</dbReference>
<feature type="compositionally biased region" description="Acidic residues" evidence="4">
    <location>
        <begin position="97"/>
        <end position="111"/>
    </location>
</feature>
<feature type="region of interest" description="Disordered" evidence="4">
    <location>
        <begin position="1"/>
        <end position="59"/>
    </location>
</feature>
<dbReference type="GO" id="GO:0005654">
    <property type="term" value="C:nucleoplasm"/>
    <property type="evidence" value="ECO:0007669"/>
    <property type="project" value="TreeGrafter"/>
</dbReference>
<comment type="similarity">
    <text evidence="2">Belongs to the NOC2 family.</text>
</comment>
<feature type="region of interest" description="Disordered" evidence="4">
    <location>
        <begin position="79"/>
        <end position="111"/>
    </location>
</feature>
<comment type="caution">
    <text evidence="5">The sequence shown here is derived from an EMBL/GenBank/DDBJ whole genome shotgun (WGS) entry which is preliminary data.</text>
</comment>
<evidence type="ECO:0008006" key="7">
    <source>
        <dbReference type="Google" id="ProtNLM"/>
    </source>
</evidence>
<evidence type="ECO:0000256" key="3">
    <source>
        <dbReference type="ARBA" id="ARBA00023242"/>
    </source>
</evidence>
<dbReference type="GO" id="GO:0030690">
    <property type="term" value="C:Noc1p-Noc2p complex"/>
    <property type="evidence" value="ECO:0007669"/>
    <property type="project" value="TreeGrafter"/>
</dbReference>
<dbReference type="Pfam" id="PF03715">
    <property type="entry name" value="Noc2"/>
    <property type="match status" value="1"/>
</dbReference>
<dbReference type="InterPro" id="IPR005343">
    <property type="entry name" value="Noc2"/>
</dbReference>
<dbReference type="EMBL" id="JACMSC010000016">
    <property type="protein sequence ID" value="KAG6480937.1"/>
    <property type="molecule type" value="Genomic_DNA"/>
</dbReference>
<keyword evidence="6" id="KW-1185">Reference proteome</keyword>
<comment type="subcellular location">
    <subcellularLocation>
        <location evidence="1">Nucleus</location>
    </subcellularLocation>
</comment>
<evidence type="ECO:0000313" key="5">
    <source>
        <dbReference type="EMBL" id="KAG6480937.1"/>
    </source>
</evidence>
<keyword evidence="3" id="KW-0539">Nucleus</keyword>
<evidence type="ECO:0000256" key="1">
    <source>
        <dbReference type="ARBA" id="ARBA00004123"/>
    </source>
</evidence>
<evidence type="ECO:0000313" key="6">
    <source>
        <dbReference type="Proteomes" id="UP000734854"/>
    </source>
</evidence>
<proteinExistence type="inferred from homology"/>
<dbReference type="OrthoDB" id="10266662at2759"/>
<organism evidence="5 6">
    <name type="scientific">Zingiber officinale</name>
    <name type="common">Ginger</name>
    <name type="synonym">Amomum zingiber</name>
    <dbReference type="NCBI Taxonomy" id="94328"/>
    <lineage>
        <taxon>Eukaryota</taxon>
        <taxon>Viridiplantae</taxon>
        <taxon>Streptophyta</taxon>
        <taxon>Embryophyta</taxon>
        <taxon>Tracheophyta</taxon>
        <taxon>Spermatophyta</taxon>
        <taxon>Magnoliopsida</taxon>
        <taxon>Liliopsida</taxon>
        <taxon>Zingiberales</taxon>
        <taxon>Zingiberaceae</taxon>
        <taxon>Zingiber</taxon>
    </lineage>
</organism>
<feature type="compositionally biased region" description="Basic residues" evidence="4">
    <location>
        <begin position="1"/>
        <end position="14"/>
    </location>
</feature>
<feature type="compositionally biased region" description="Basic and acidic residues" evidence="4">
    <location>
        <begin position="37"/>
        <end position="52"/>
    </location>
</feature>
<reference evidence="5 6" key="1">
    <citation type="submission" date="2020-08" db="EMBL/GenBank/DDBJ databases">
        <title>Plant Genome Project.</title>
        <authorList>
            <person name="Zhang R.-G."/>
        </authorList>
    </citation>
    <scope>NUCLEOTIDE SEQUENCE [LARGE SCALE GENOMIC DNA]</scope>
    <source>
        <tissue evidence="5">Rhizome</tissue>
    </source>
</reference>
<name>A0A8J5F7E2_ZINOF</name>
<accession>A0A8J5F7E2</accession>
<evidence type="ECO:0000256" key="4">
    <source>
        <dbReference type="SAM" id="MobiDB-lite"/>
    </source>
</evidence>
<dbReference type="GO" id="GO:0005730">
    <property type="term" value="C:nucleolus"/>
    <property type="evidence" value="ECO:0007669"/>
    <property type="project" value="TreeGrafter"/>
</dbReference>
<dbReference type="GO" id="GO:0030691">
    <property type="term" value="C:Noc2p-Noc3p complex"/>
    <property type="evidence" value="ECO:0007669"/>
    <property type="project" value="TreeGrafter"/>
</dbReference>
<dbReference type="PANTHER" id="PTHR12687:SF8">
    <property type="entry name" value="PROTEIN REBELOTE"/>
    <property type="match status" value="1"/>
</dbReference>
<gene>
    <name evidence="5" type="ORF">ZIOFF_057528</name>
</gene>
<evidence type="ECO:0000256" key="2">
    <source>
        <dbReference type="ARBA" id="ARBA00005907"/>
    </source>
</evidence>